<reference evidence="1" key="1">
    <citation type="submission" date="2024-09" db="EMBL/GenBank/DDBJ databases">
        <title>The complete genome of Klebsiella pneumoniae phage phi1_175008.</title>
        <authorList>
            <person name="Li J."/>
            <person name="Feng Y."/>
            <person name="Zong Z."/>
        </authorList>
    </citation>
    <scope>NUCLEOTIDE SEQUENCE</scope>
</reference>
<name>A0ACD5FR61_9CAUD</name>
<proteinExistence type="predicted"/>
<evidence type="ECO:0000313" key="2">
    <source>
        <dbReference type="Proteomes" id="UP001365931"/>
    </source>
</evidence>
<dbReference type="EMBL" id="PQ360875">
    <property type="protein sequence ID" value="XKX17540.1"/>
    <property type="molecule type" value="Genomic_DNA"/>
</dbReference>
<evidence type="ECO:0000313" key="1">
    <source>
        <dbReference type="EMBL" id="XKX17540.1"/>
    </source>
</evidence>
<protein>
    <submittedName>
        <fullName evidence="1">Uncharacterized protein</fullName>
    </submittedName>
</protein>
<dbReference type="Proteomes" id="UP001365931">
    <property type="component" value="Segment"/>
</dbReference>
<sequence>MPLTIKNVCAAGNTHSIVLITRGFRVYPKT</sequence>
<gene>
    <name evidence="1" type="ORF">MVUOKPPV_CDS0143</name>
</gene>
<organism evidence="1 2">
    <name type="scientific">Klebsiella phage phi1_175008</name>
    <dbReference type="NCBI Taxonomy" id="3127744"/>
    <lineage>
        <taxon>Viruses</taxon>
        <taxon>Duplodnaviria</taxon>
        <taxon>Heunggongvirae</taxon>
        <taxon>Uroviricota</taxon>
        <taxon>Caudoviricetes</taxon>
        <taxon>Stephanstirmvirinae</taxon>
    </lineage>
</organism>
<accession>A0ACD5FR61</accession>